<proteinExistence type="predicted"/>
<reference evidence="1" key="1">
    <citation type="submission" date="2019-07" db="EMBL/GenBank/DDBJ databases">
        <title>Whole genome shotgun sequence of Lactobacillus kefiri NBRC 15888.</title>
        <authorList>
            <person name="Hosoyama A."/>
            <person name="Uohara A."/>
            <person name="Ohji S."/>
            <person name="Ichikawa N."/>
        </authorList>
    </citation>
    <scope>NUCLEOTIDE SEQUENCE [LARGE SCALE GENOMIC DNA]</scope>
    <source>
        <strain evidence="1">NBRC 15888</strain>
    </source>
</reference>
<comment type="caution">
    <text evidence="1">The sequence shown here is derived from an EMBL/GenBank/DDBJ whole genome shotgun (WGS) entry which is preliminary data.</text>
</comment>
<accession>A0A511DT60</accession>
<dbReference type="EMBL" id="BJVK01000007">
    <property type="protein sequence ID" value="GEL28029.1"/>
    <property type="molecule type" value="Genomic_DNA"/>
</dbReference>
<evidence type="ECO:0000313" key="1">
    <source>
        <dbReference type="EMBL" id="GEL28029.1"/>
    </source>
</evidence>
<protein>
    <submittedName>
        <fullName evidence="1">Uncharacterized protein</fullName>
    </submittedName>
</protein>
<name>A0A511DT60_LENKE</name>
<gene>
    <name evidence="1" type="ORF">LKE01_08490</name>
</gene>
<keyword evidence="2" id="KW-1185">Reference proteome</keyword>
<sequence>MVDALKGTGYELSANNTLTTEQQALIAQTTFGNQVSIKTVAVNPITDNEVQLSFVDPDGKAVGPLKLTKGTNDKTALDTIKAAVKDDPTSSNSATVQKAYTELLTAAGIKGYTVAGLSDTQTKANLNAIKGATYGKDVKLTVAKIPVKALASSFTFFQHLSGWVTKDVPVNYFESSNGQRNSDTNFAKALAADSNLNGYAGNTVSVTSFNTALKDQHLDTIYYAAKNDGFLGAAKTHLAASDFGGSTDSIFAPAMAGTTIYIYKITITAKANDNTVALDNGQNIDTPLFDKNGNVTIGTTPVKVGLKYTQDGDDKKVTLDSTNFKAQSLAELYNK</sequence>
<dbReference type="RefSeq" id="WP_225366621.1">
    <property type="nucleotide sequence ID" value="NZ_CABMMA010000001.1"/>
</dbReference>
<dbReference type="AlphaFoldDB" id="A0A511DT60"/>
<evidence type="ECO:0000313" key="2">
    <source>
        <dbReference type="Proteomes" id="UP000321893"/>
    </source>
</evidence>
<dbReference type="GeneID" id="71568274"/>
<dbReference type="Proteomes" id="UP000321893">
    <property type="component" value="Unassembled WGS sequence"/>
</dbReference>
<organism evidence="1 2">
    <name type="scientific">Lentilactobacillus kefiri</name>
    <name type="common">Lactobacillus kefiri</name>
    <dbReference type="NCBI Taxonomy" id="33962"/>
    <lineage>
        <taxon>Bacteria</taxon>
        <taxon>Bacillati</taxon>
        <taxon>Bacillota</taxon>
        <taxon>Bacilli</taxon>
        <taxon>Lactobacillales</taxon>
        <taxon>Lactobacillaceae</taxon>
        <taxon>Lentilactobacillus</taxon>
    </lineage>
</organism>